<reference evidence="2" key="1">
    <citation type="journal article" date="2019" name="Int. J. Syst. Evol. Microbiol.">
        <title>The Global Catalogue of Microorganisms (GCM) 10K type strain sequencing project: providing services to taxonomists for standard genome sequencing and annotation.</title>
        <authorList>
            <consortium name="The Broad Institute Genomics Platform"/>
            <consortium name="The Broad Institute Genome Sequencing Center for Infectious Disease"/>
            <person name="Wu L."/>
            <person name="Ma J."/>
        </authorList>
    </citation>
    <scope>NUCLEOTIDE SEQUENCE [LARGE SCALE GENOMIC DNA]</scope>
    <source>
        <strain evidence="2">NBRC 106348</strain>
    </source>
</reference>
<organism evidence="1 2">
    <name type="scientific">Luteimicrobium album</name>
    <dbReference type="NCBI Taxonomy" id="1054550"/>
    <lineage>
        <taxon>Bacteria</taxon>
        <taxon>Bacillati</taxon>
        <taxon>Actinomycetota</taxon>
        <taxon>Actinomycetes</taxon>
        <taxon>Micrococcales</taxon>
        <taxon>Luteimicrobium</taxon>
    </lineage>
</organism>
<sequence>MSTGRPRVLVVAFTRHQDDVRVRRLVHALARTADVTTAGYGSVVADALRHVTLGPADSPHPPATAVATGWLARGVSPLLRSAAARATAAALAGDRWDVVVAVGADTLPVARHLADGAAVWADVRAWPDAGAHGPFAPLERDALLRVLHEDLPRCAAVTAASGALADLVRREVPGLEPDVVVVQDTWPRADLAPTPVGDPVRLVRAGVARAGVGLETTVEAMRALGDGWSLDLLLAPGPDDTVLRRLHERAAELAQVRILPAPDPDDLPAALHGYDVATWWVPPTTTQACAALPSFLLAAVQARCALAVGPAAQAERLVRSYGLGAVAVDVFAATCAASVRRLGRDGIVAAKERADTAAGELSRGADDTRLDGVLDRLRLG</sequence>
<dbReference type="EMBL" id="BSUK01000001">
    <property type="protein sequence ID" value="GMA25054.1"/>
    <property type="molecule type" value="Genomic_DNA"/>
</dbReference>
<proteinExistence type="predicted"/>
<dbReference type="RefSeq" id="WP_284293700.1">
    <property type="nucleotide sequence ID" value="NZ_BSUK01000001.1"/>
</dbReference>
<comment type="caution">
    <text evidence="1">The sequence shown here is derived from an EMBL/GenBank/DDBJ whole genome shotgun (WGS) entry which is preliminary data.</text>
</comment>
<protein>
    <recommendedName>
        <fullName evidence="3">Glycosyltransferase</fullName>
    </recommendedName>
</protein>
<dbReference type="SUPFAM" id="SSF53756">
    <property type="entry name" value="UDP-Glycosyltransferase/glycogen phosphorylase"/>
    <property type="match status" value="1"/>
</dbReference>
<keyword evidence="2" id="KW-1185">Reference proteome</keyword>
<gene>
    <name evidence="1" type="ORF">GCM10025864_28130</name>
</gene>
<accession>A0ABQ6I5H2</accession>
<evidence type="ECO:0008006" key="3">
    <source>
        <dbReference type="Google" id="ProtNLM"/>
    </source>
</evidence>
<evidence type="ECO:0000313" key="2">
    <source>
        <dbReference type="Proteomes" id="UP001157091"/>
    </source>
</evidence>
<evidence type="ECO:0000313" key="1">
    <source>
        <dbReference type="EMBL" id="GMA25054.1"/>
    </source>
</evidence>
<dbReference type="Proteomes" id="UP001157091">
    <property type="component" value="Unassembled WGS sequence"/>
</dbReference>
<name>A0ABQ6I5H2_9MICO</name>